<evidence type="ECO:0000256" key="2">
    <source>
        <dbReference type="SAM" id="SignalP"/>
    </source>
</evidence>
<evidence type="ECO:0000256" key="1">
    <source>
        <dbReference type="SAM" id="Phobius"/>
    </source>
</evidence>
<feature type="chain" id="PRO_5027035787" description="Secreted protein" evidence="2">
    <location>
        <begin position="44"/>
        <end position="95"/>
    </location>
</feature>
<dbReference type="AlphaFoldDB" id="A0A6M2DD97"/>
<keyword evidence="1" id="KW-0812">Transmembrane</keyword>
<keyword evidence="1" id="KW-1133">Transmembrane helix</keyword>
<organism evidence="3">
    <name type="scientific">Rhipicephalus microplus</name>
    <name type="common">Cattle tick</name>
    <name type="synonym">Boophilus microplus</name>
    <dbReference type="NCBI Taxonomy" id="6941"/>
    <lineage>
        <taxon>Eukaryota</taxon>
        <taxon>Metazoa</taxon>
        <taxon>Ecdysozoa</taxon>
        <taxon>Arthropoda</taxon>
        <taxon>Chelicerata</taxon>
        <taxon>Arachnida</taxon>
        <taxon>Acari</taxon>
        <taxon>Parasitiformes</taxon>
        <taxon>Ixodida</taxon>
        <taxon>Ixodoidea</taxon>
        <taxon>Ixodidae</taxon>
        <taxon>Rhipicephalinae</taxon>
        <taxon>Rhipicephalus</taxon>
        <taxon>Boophilus</taxon>
    </lineage>
</organism>
<evidence type="ECO:0008006" key="4">
    <source>
        <dbReference type="Google" id="ProtNLM"/>
    </source>
</evidence>
<keyword evidence="2" id="KW-0732">Signal</keyword>
<sequence length="95" mass="10907">MFVCVRRGMLQTLLMFISWPCRRWTGRIGRCLLAGAIVSCCTAHNACEQVHNTCSDCLITVCYLLLLRKNFTSGLSIHMFFSLQLIWALFLYDIP</sequence>
<accession>A0A6M2DD97</accession>
<keyword evidence="1" id="KW-0472">Membrane</keyword>
<name>A0A6M2DD97_RHIMP</name>
<evidence type="ECO:0000313" key="3">
    <source>
        <dbReference type="EMBL" id="NOV42937.1"/>
    </source>
</evidence>
<proteinExistence type="predicted"/>
<protein>
    <recommendedName>
        <fullName evidence="4">Secreted protein</fullName>
    </recommendedName>
</protein>
<dbReference type="EMBL" id="GHWJ01010200">
    <property type="protein sequence ID" value="NOV42937.1"/>
    <property type="molecule type" value="Transcribed_RNA"/>
</dbReference>
<feature type="transmembrane region" description="Helical" evidence="1">
    <location>
        <begin position="75"/>
        <end position="92"/>
    </location>
</feature>
<feature type="signal peptide" evidence="2">
    <location>
        <begin position="1"/>
        <end position="43"/>
    </location>
</feature>
<reference evidence="3" key="1">
    <citation type="submission" date="2019-09" db="EMBL/GenBank/DDBJ databases">
        <title>Organ-specific transcriptomic study of the physiology of the cattle tick, Rhipicephalus microplus.</title>
        <authorList>
            <person name="Tirloni L."/>
            <person name="Braz G."/>
            <person name="Gandara A.C.P."/>
            <person name="Sabadin G.A."/>
            <person name="da Silva R.M."/>
            <person name="Guizzo M.G."/>
            <person name="Machado J.A."/>
            <person name="Costa E.P."/>
            <person name="Gomes H.F."/>
            <person name="Moraes J."/>
            <person name="Mota M.B.S."/>
            <person name="Mesquita R.D."/>
            <person name="Alvarenga P.H."/>
            <person name="Alves F."/>
            <person name="Seixas A."/>
            <person name="da Fonseca R.N."/>
            <person name="Fogaca A."/>
            <person name="Logullo C."/>
            <person name="Tanaka A."/>
            <person name="Daffre S."/>
            <person name="Termignoni C."/>
            <person name="Vaz I.S.Jr."/>
            <person name="Oliveira P.L."/>
            <person name="Ribeiro J.M."/>
        </authorList>
    </citation>
    <scope>NUCLEOTIDE SEQUENCE</scope>
    <source>
        <strain evidence="3">Porto Alegre</strain>
    </source>
</reference>